<organism evidence="9 10">
    <name type="scientific">Piptocephalis cylindrospora</name>
    <dbReference type="NCBI Taxonomy" id="1907219"/>
    <lineage>
        <taxon>Eukaryota</taxon>
        <taxon>Fungi</taxon>
        <taxon>Fungi incertae sedis</taxon>
        <taxon>Zoopagomycota</taxon>
        <taxon>Zoopagomycotina</taxon>
        <taxon>Zoopagomycetes</taxon>
        <taxon>Zoopagales</taxon>
        <taxon>Piptocephalidaceae</taxon>
        <taxon>Piptocephalis</taxon>
    </lineage>
</organism>
<reference evidence="10" key="1">
    <citation type="journal article" date="2018" name="Nat. Microbiol.">
        <title>Leveraging single-cell genomics to expand the fungal tree of life.</title>
        <authorList>
            <person name="Ahrendt S.R."/>
            <person name="Quandt C.A."/>
            <person name="Ciobanu D."/>
            <person name="Clum A."/>
            <person name="Salamov A."/>
            <person name="Andreopoulos B."/>
            <person name="Cheng J.F."/>
            <person name="Woyke T."/>
            <person name="Pelin A."/>
            <person name="Henrissat B."/>
            <person name="Reynolds N.K."/>
            <person name="Benny G.L."/>
            <person name="Smith M.E."/>
            <person name="James T.Y."/>
            <person name="Grigoriev I.V."/>
        </authorList>
    </citation>
    <scope>NUCLEOTIDE SEQUENCE [LARGE SCALE GENOMIC DNA]</scope>
</reference>
<evidence type="ECO:0000256" key="2">
    <source>
        <dbReference type="ARBA" id="ARBA00005649"/>
    </source>
</evidence>
<evidence type="ECO:0000259" key="8">
    <source>
        <dbReference type="Pfam" id="PF04158"/>
    </source>
</evidence>
<dbReference type="EMBL" id="KZ988513">
    <property type="protein sequence ID" value="RKP12037.1"/>
    <property type="molecule type" value="Genomic_DNA"/>
</dbReference>
<dbReference type="InterPro" id="IPR036322">
    <property type="entry name" value="WD40_repeat_dom_sf"/>
</dbReference>
<dbReference type="OrthoDB" id="10249065at2759"/>
<evidence type="ECO:0000256" key="4">
    <source>
        <dbReference type="ARBA" id="ARBA00022737"/>
    </source>
</evidence>
<evidence type="ECO:0000256" key="3">
    <source>
        <dbReference type="ARBA" id="ARBA00022574"/>
    </source>
</evidence>
<evidence type="ECO:0000313" key="9">
    <source>
        <dbReference type="EMBL" id="RKP12037.1"/>
    </source>
</evidence>
<protein>
    <submittedName>
        <fullName evidence="9">WD repeats and SOF1 domain containing-like protein</fullName>
    </submittedName>
</protein>
<dbReference type="PROSITE" id="PS50294">
    <property type="entry name" value="WD_REPEATS_REGION"/>
    <property type="match status" value="4"/>
</dbReference>
<dbReference type="GO" id="GO:0032040">
    <property type="term" value="C:small-subunit processome"/>
    <property type="evidence" value="ECO:0007669"/>
    <property type="project" value="TreeGrafter"/>
</dbReference>
<feature type="repeat" description="WD" evidence="7">
    <location>
        <begin position="278"/>
        <end position="309"/>
    </location>
</feature>
<dbReference type="PANTHER" id="PTHR22851">
    <property type="entry name" value="U3 SMALL NUCLEOLAR RNA U3 SNORNA ASSOCIATED PROTEIN"/>
    <property type="match status" value="1"/>
</dbReference>
<dbReference type="Pfam" id="PF00400">
    <property type="entry name" value="WD40"/>
    <property type="match status" value="5"/>
</dbReference>
<proteinExistence type="inferred from homology"/>
<keyword evidence="10" id="KW-1185">Reference proteome</keyword>
<dbReference type="PANTHER" id="PTHR22851:SF0">
    <property type="entry name" value="DDB1- AND CUL4-ASSOCIATED FACTOR 13"/>
    <property type="match status" value="1"/>
</dbReference>
<sequence length="392" mass="44768">MKIKALSRSKEECTRERKQDLHLVRRNLDPTLHPFEQAREYTRAVNAAKLDRMFAKPFVGALSGHADGVYCMARRSTDLKTLLSGSGDGEVKLWHIPEQKCTWSVQGHRGIVRGVCSFPQGSQFLSVGSDKTVKLWDTQRKDGLSIHEPVEVFTGNDVFTGVDHHRSRPSFATSGSKVDIWDLQHSQPIQSFSWGADTINSVKFNQTEQEVFASCGSDRSVILYDLRMSTPLAKLVTRMSTNALAWNPMEAFMFTTANEDHNCYTFDMRNMKSAVNVLKDHVSAVLDVDYSPTGQEIVTGSYDRSLRIFRNGEGHSRDIYHTKRMQRLFCVKYSMDSKFILSGSDDGNIRLWKSKASEKLGPINYRERAHLQYSEKLKERYEHMPEVRRVVK</sequence>
<keyword evidence="4" id="KW-0677">Repeat</keyword>
<dbReference type="Gene3D" id="2.130.10.10">
    <property type="entry name" value="YVTN repeat-like/Quinoprotein amine dehydrogenase"/>
    <property type="match status" value="2"/>
</dbReference>
<dbReference type="AlphaFoldDB" id="A0A4P9Y015"/>
<comment type="subcellular location">
    <subcellularLocation>
        <location evidence="1">Nucleus</location>
        <location evidence="1">Nucleolus</location>
    </subcellularLocation>
</comment>
<dbReference type="Pfam" id="PF04158">
    <property type="entry name" value="Sof1"/>
    <property type="match status" value="1"/>
</dbReference>
<feature type="repeat" description="WD" evidence="7">
    <location>
        <begin position="105"/>
        <end position="146"/>
    </location>
</feature>
<dbReference type="GO" id="GO:0000462">
    <property type="term" value="P:maturation of SSU-rRNA from tricistronic rRNA transcript (SSU-rRNA, 5.8S rRNA, LSU-rRNA)"/>
    <property type="evidence" value="ECO:0007669"/>
    <property type="project" value="TreeGrafter"/>
</dbReference>
<evidence type="ECO:0000256" key="5">
    <source>
        <dbReference type="ARBA" id="ARBA00023242"/>
    </source>
</evidence>
<dbReference type="CDD" id="cd00200">
    <property type="entry name" value="WD40"/>
    <property type="match status" value="1"/>
</dbReference>
<evidence type="ECO:0000256" key="7">
    <source>
        <dbReference type="PROSITE-ProRule" id="PRU00221"/>
    </source>
</evidence>
<dbReference type="InterPro" id="IPR051733">
    <property type="entry name" value="WD_repeat_DCAF13/WDSOF1"/>
</dbReference>
<accession>A0A4P9Y015</accession>
<evidence type="ECO:0000256" key="6">
    <source>
        <dbReference type="ARBA" id="ARBA00023274"/>
    </source>
</evidence>
<keyword evidence="6" id="KW-0687">Ribonucleoprotein</keyword>
<dbReference type="InterPro" id="IPR001680">
    <property type="entry name" value="WD40_rpt"/>
</dbReference>
<dbReference type="FunFam" id="2.130.10.10:FF:000132">
    <property type="entry name" value="DDB1- and CUL4-associated factor 13"/>
    <property type="match status" value="1"/>
</dbReference>
<feature type="domain" description="Sof1-like protein" evidence="8">
    <location>
        <begin position="354"/>
        <end position="391"/>
    </location>
</feature>
<evidence type="ECO:0000313" key="10">
    <source>
        <dbReference type="Proteomes" id="UP000267251"/>
    </source>
</evidence>
<comment type="similarity">
    <text evidence="2">Belongs to the WD repeat DCAF13/WDSOF1 family.</text>
</comment>
<dbReference type="PROSITE" id="PS50082">
    <property type="entry name" value="WD_REPEATS_2"/>
    <property type="match status" value="4"/>
</dbReference>
<dbReference type="InterPro" id="IPR007287">
    <property type="entry name" value="Sof1"/>
</dbReference>
<feature type="repeat" description="WD" evidence="7">
    <location>
        <begin position="321"/>
        <end position="362"/>
    </location>
</feature>
<keyword evidence="5" id="KW-0539">Nucleus</keyword>
<gene>
    <name evidence="9" type="ORF">BJ684DRAFT_23147</name>
</gene>
<dbReference type="SMART" id="SM00320">
    <property type="entry name" value="WD40"/>
    <property type="match status" value="6"/>
</dbReference>
<evidence type="ECO:0000256" key="1">
    <source>
        <dbReference type="ARBA" id="ARBA00004604"/>
    </source>
</evidence>
<feature type="repeat" description="WD" evidence="7">
    <location>
        <begin position="62"/>
        <end position="104"/>
    </location>
</feature>
<keyword evidence="3 7" id="KW-0853">WD repeat</keyword>
<dbReference type="Proteomes" id="UP000267251">
    <property type="component" value="Unassembled WGS sequence"/>
</dbReference>
<dbReference type="InterPro" id="IPR015943">
    <property type="entry name" value="WD40/YVTN_repeat-like_dom_sf"/>
</dbReference>
<dbReference type="SUPFAM" id="SSF50978">
    <property type="entry name" value="WD40 repeat-like"/>
    <property type="match status" value="1"/>
</dbReference>
<name>A0A4P9Y015_9FUNG</name>
<dbReference type="PRINTS" id="PR00320">
    <property type="entry name" value="GPROTEINBRPT"/>
</dbReference>
<dbReference type="InterPro" id="IPR020472">
    <property type="entry name" value="WD40_PAC1"/>
</dbReference>